<dbReference type="Proteomes" id="UP000277204">
    <property type="component" value="Unassembled WGS sequence"/>
</dbReference>
<name>A0A183MCU5_9TREM</name>
<keyword evidence="3" id="KW-1185">Reference proteome</keyword>
<dbReference type="InterPro" id="IPR052614">
    <property type="entry name" value="CFAP65"/>
</dbReference>
<sequence length="130" mass="15458">MIGVTLPLNQPYLQLINRKYILNPTPIGLGDYRLGYLYQMKLKNPSSKTIQFHLSPIQWFMNESIIINKELKKSEINEKLIEYDLPILYCIQNQGLIQSNGLYILDWRFRPIEAKTYTVSYYLFKYICIK</sequence>
<dbReference type="Pfam" id="PF24291">
    <property type="entry name" value="Ig_CFAP65"/>
    <property type="match status" value="1"/>
</dbReference>
<reference evidence="2 3" key="1">
    <citation type="submission" date="2018-11" db="EMBL/GenBank/DDBJ databases">
        <authorList>
            <consortium name="Pathogen Informatics"/>
        </authorList>
    </citation>
    <scope>NUCLEOTIDE SEQUENCE [LARGE SCALE GENOMIC DNA]</scope>
    <source>
        <strain evidence="2 3">Zambia</strain>
    </source>
</reference>
<proteinExistence type="predicted"/>
<evidence type="ECO:0000313" key="3">
    <source>
        <dbReference type="Proteomes" id="UP000277204"/>
    </source>
</evidence>
<gene>
    <name evidence="2" type="ORF">SMRZ_LOCUS13870</name>
</gene>
<evidence type="ECO:0000313" key="2">
    <source>
        <dbReference type="EMBL" id="VDP09020.1"/>
    </source>
</evidence>
<dbReference type="InterPro" id="IPR056305">
    <property type="entry name" value="Ig_CFAP65_10th"/>
</dbReference>
<accession>A0A183MCU5</accession>
<dbReference type="EMBL" id="UZAI01011538">
    <property type="protein sequence ID" value="VDP09020.1"/>
    <property type="molecule type" value="Genomic_DNA"/>
</dbReference>
<organism evidence="2 3">
    <name type="scientific">Schistosoma margrebowiei</name>
    <dbReference type="NCBI Taxonomy" id="48269"/>
    <lineage>
        <taxon>Eukaryota</taxon>
        <taxon>Metazoa</taxon>
        <taxon>Spiralia</taxon>
        <taxon>Lophotrochozoa</taxon>
        <taxon>Platyhelminthes</taxon>
        <taxon>Trematoda</taxon>
        <taxon>Digenea</taxon>
        <taxon>Strigeidida</taxon>
        <taxon>Schistosomatoidea</taxon>
        <taxon>Schistosomatidae</taxon>
        <taxon>Schistosoma</taxon>
    </lineage>
</organism>
<protein>
    <recommendedName>
        <fullName evidence="1">CFAP65 tenth Ig-like domain-containing protein</fullName>
    </recommendedName>
</protein>
<dbReference type="AlphaFoldDB" id="A0A183MCU5"/>
<feature type="domain" description="CFAP65 tenth Ig-like" evidence="1">
    <location>
        <begin position="81"/>
        <end position="120"/>
    </location>
</feature>
<dbReference type="PANTHER" id="PTHR46127:SF1">
    <property type="entry name" value="CILIA- AND FLAGELLA-ASSOCIATED PROTEIN 65"/>
    <property type="match status" value="1"/>
</dbReference>
<dbReference type="PANTHER" id="PTHR46127">
    <property type="entry name" value="CILIA- AND FLAGELLA-ASSOCIATED PROTEIN 65"/>
    <property type="match status" value="1"/>
</dbReference>
<evidence type="ECO:0000259" key="1">
    <source>
        <dbReference type="Pfam" id="PF24291"/>
    </source>
</evidence>